<dbReference type="GO" id="GO:0003995">
    <property type="term" value="F:acyl-CoA dehydrogenase activity"/>
    <property type="evidence" value="ECO:0007669"/>
    <property type="project" value="TreeGrafter"/>
</dbReference>
<dbReference type="PANTHER" id="PTHR43884:SF12">
    <property type="entry name" value="ISOVALERYL-COA DEHYDROGENASE, MITOCHONDRIAL-RELATED"/>
    <property type="match status" value="1"/>
</dbReference>
<dbReference type="STRING" id="1224163.B841_00315"/>
<dbReference type="PANTHER" id="PTHR43884">
    <property type="entry name" value="ACYL-COA DEHYDROGENASE"/>
    <property type="match status" value="1"/>
</dbReference>
<protein>
    <recommendedName>
        <fullName evidence="3">Acyl-CoA dehydrogenase</fullName>
    </recommendedName>
</protein>
<name>S5TF61_9CORY</name>
<evidence type="ECO:0008006" key="3">
    <source>
        <dbReference type="Google" id="ProtNLM"/>
    </source>
</evidence>
<dbReference type="InterPro" id="IPR036250">
    <property type="entry name" value="AcylCo_DH-like_C"/>
</dbReference>
<accession>S5TF61</accession>
<dbReference type="HOGENOM" id="CLU_063432_0_0_11"/>
<dbReference type="PATRIC" id="fig|1224163.3.peg.63"/>
<reference evidence="1 2" key="1">
    <citation type="submission" date="2012-11" db="EMBL/GenBank/DDBJ databases">
        <title>The complete genome sequence of Corynebacterium maris Coryn-1 (=DSM 45190).</title>
        <authorList>
            <person name="Schaffert L."/>
            <person name="Albersmeier A."/>
            <person name="Kalinowski J."/>
            <person name="Ruckert C."/>
        </authorList>
    </citation>
    <scope>NUCLEOTIDE SEQUENCE [LARGE SCALE GENOMIC DNA]</scope>
    <source>
        <strain evidence="2">Coryn-1</strain>
    </source>
</reference>
<dbReference type="SUPFAM" id="SSF56645">
    <property type="entry name" value="Acyl-CoA dehydrogenase NM domain-like"/>
    <property type="match status" value="1"/>
</dbReference>
<dbReference type="InterPro" id="IPR009100">
    <property type="entry name" value="AcylCoA_DH/oxidase_NM_dom_sf"/>
</dbReference>
<dbReference type="Gene3D" id="2.40.110.10">
    <property type="entry name" value="Butyryl-CoA Dehydrogenase, subunit A, domain 2"/>
    <property type="match status" value="1"/>
</dbReference>
<keyword evidence="2" id="KW-1185">Reference proteome</keyword>
<sequence>MSKQVTPTTDAIILDPQLRLTVAENAKAVDKNEKDARYILPLLGEAGLIGTDVRMTLEVIRELSAEDLSVGFTTWATRMTYGFLKQAGTDYAEGLADKIAAGTHPGVTGMAGSFKELAGAGEIDLHAKKTDDGYVITGKLGWASNLYDDAIVVTGAKTDDGHKIIFAFEAGHEGVTFGTPFGLLGLNATQSAWASFDDVKIPQSQVLTEDFVPFMTAVRPVFVLSQIAECLGVAEAAAAQAEPKLTGVKETFAEDLVDAQAFTADVLRRWNALIEQVIAGEELNLVELLELRLDASEAAVSAANIEVRVAGGAGYASSSSASRRYREASFIPVQSPSEAQLRFQLQQAKAAA</sequence>
<dbReference type="SUPFAM" id="SSF47203">
    <property type="entry name" value="Acyl-CoA dehydrogenase C-terminal domain-like"/>
    <property type="match status" value="1"/>
</dbReference>
<dbReference type="AlphaFoldDB" id="S5TF61"/>
<proteinExistence type="predicted"/>
<organism evidence="1 2">
    <name type="scientific">Corynebacterium maris DSM 45190</name>
    <dbReference type="NCBI Taxonomy" id="1224163"/>
    <lineage>
        <taxon>Bacteria</taxon>
        <taxon>Bacillati</taxon>
        <taxon>Actinomycetota</taxon>
        <taxon>Actinomycetes</taxon>
        <taxon>Mycobacteriales</taxon>
        <taxon>Corynebacteriaceae</taxon>
        <taxon>Corynebacterium</taxon>
    </lineage>
</organism>
<evidence type="ECO:0000313" key="1">
    <source>
        <dbReference type="EMBL" id="AGS33546.1"/>
    </source>
</evidence>
<gene>
    <name evidence="1" type="ORF">B841_00315</name>
</gene>
<dbReference type="Proteomes" id="UP000015388">
    <property type="component" value="Chromosome"/>
</dbReference>
<dbReference type="KEGG" id="cmd:B841_00315"/>
<dbReference type="OrthoDB" id="3258691at2"/>
<dbReference type="eggNOG" id="COG1960">
    <property type="taxonomic scope" value="Bacteria"/>
</dbReference>
<dbReference type="RefSeq" id="WP_020933481.1">
    <property type="nucleotide sequence ID" value="NC_021915.1"/>
</dbReference>
<evidence type="ECO:0000313" key="2">
    <source>
        <dbReference type="Proteomes" id="UP000015388"/>
    </source>
</evidence>
<dbReference type="InterPro" id="IPR046373">
    <property type="entry name" value="Acyl-CoA_Oxase/DH_mid-dom_sf"/>
</dbReference>
<dbReference type="EMBL" id="CP003924">
    <property type="protein sequence ID" value="AGS33546.1"/>
    <property type="molecule type" value="Genomic_DNA"/>
</dbReference>